<sequence length="69" mass="7641">MLPEAVKETAAARQVERNGSIQLKFADSLAFAFQHLAREDDRIDGAAGMESSWSDWISYIENPNAVGEE</sequence>
<dbReference type="EMBL" id="JACHXW010000025">
    <property type="protein sequence ID" value="MBB3155484.1"/>
    <property type="molecule type" value="Genomic_DNA"/>
</dbReference>
<accession>A0A7W5GCJ8</accession>
<evidence type="ECO:0000313" key="1">
    <source>
        <dbReference type="EMBL" id="MBB3155484.1"/>
    </source>
</evidence>
<dbReference type="AlphaFoldDB" id="A0A7W5GCJ8"/>
<name>A0A7W5GCJ8_9BACL</name>
<comment type="caution">
    <text evidence="1">The sequence shown here is derived from an EMBL/GenBank/DDBJ whole genome shotgun (WGS) entry which is preliminary data.</text>
</comment>
<dbReference type="RefSeq" id="WP_183570213.1">
    <property type="nucleotide sequence ID" value="NZ_CBCSLB010000024.1"/>
</dbReference>
<evidence type="ECO:0000313" key="2">
    <source>
        <dbReference type="Proteomes" id="UP000518605"/>
    </source>
</evidence>
<protein>
    <submittedName>
        <fullName evidence="1">Uncharacterized protein</fullName>
    </submittedName>
</protein>
<proteinExistence type="predicted"/>
<organism evidence="1 2">
    <name type="scientific">Paenibacillus endophyticus</name>
    <dbReference type="NCBI Taxonomy" id="1294268"/>
    <lineage>
        <taxon>Bacteria</taxon>
        <taxon>Bacillati</taxon>
        <taxon>Bacillota</taxon>
        <taxon>Bacilli</taxon>
        <taxon>Bacillales</taxon>
        <taxon>Paenibacillaceae</taxon>
        <taxon>Paenibacillus</taxon>
    </lineage>
</organism>
<gene>
    <name evidence="1" type="ORF">FHS16_005592</name>
</gene>
<keyword evidence="2" id="KW-1185">Reference proteome</keyword>
<reference evidence="1 2" key="1">
    <citation type="submission" date="2020-08" db="EMBL/GenBank/DDBJ databases">
        <title>Genomic Encyclopedia of Type Strains, Phase III (KMG-III): the genomes of soil and plant-associated and newly described type strains.</title>
        <authorList>
            <person name="Whitman W."/>
        </authorList>
    </citation>
    <scope>NUCLEOTIDE SEQUENCE [LARGE SCALE GENOMIC DNA]</scope>
    <source>
        <strain evidence="1 2">CECT 8234</strain>
    </source>
</reference>
<dbReference type="Proteomes" id="UP000518605">
    <property type="component" value="Unassembled WGS sequence"/>
</dbReference>